<feature type="domain" description="PIN" evidence="1">
    <location>
        <begin position="4"/>
        <end position="122"/>
    </location>
</feature>
<keyword evidence="3" id="KW-1185">Reference proteome</keyword>
<gene>
    <name evidence="2" type="ORF">A11A3_03779</name>
</gene>
<organism evidence="2 3">
    <name type="scientific">Alcanivorax hongdengensis A-11-3</name>
    <dbReference type="NCBI Taxonomy" id="1177179"/>
    <lineage>
        <taxon>Bacteria</taxon>
        <taxon>Pseudomonadati</taxon>
        <taxon>Pseudomonadota</taxon>
        <taxon>Gammaproteobacteria</taxon>
        <taxon>Oceanospirillales</taxon>
        <taxon>Alcanivoracaceae</taxon>
        <taxon>Alcanivorax</taxon>
    </lineage>
</organism>
<reference evidence="2 3" key="1">
    <citation type="journal article" date="2012" name="J. Bacteriol.">
        <title>Genome Sequence of the Alkane-Degrading Bacterium Alcanivorax hongdengensis Type Strain A-11-3.</title>
        <authorList>
            <person name="Lai Q."/>
            <person name="Shao Z."/>
        </authorList>
    </citation>
    <scope>NUCLEOTIDE SEQUENCE [LARGE SCALE GENOMIC DNA]</scope>
    <source>
        <strain evidence="2 3">A-11-3</strain>
    </source>
</reference>
<dbReference type="InterPro" id="IPR052919">
    <property type="entry name" value="TA_system_RNase"/>
</dbReference>
<dbReference type="CDD" id="cd09872">
    <property type="entry name" value="PIN_Sll0205-like"/>
    <property type="match status" value="1"/>
</dbReference>
<dbReference type="PANTHER" id="PTHR36173">
    <property type="entry name" value="RIBONUCLEASE VAPC16-RELATED"/>
    <property type="match status" value="1"/>
</dbReference>
<dbReference type="SUPFAM" id="SSF88723">
    <property type="entry name" value="PIN domain-like"/>
    <property type="match status" value="1"/>
</dbReference>
<comment type="caution">
    <text evidence="2">The sequence shown here is derived from an EMBL/GenBank/DDBJ whole genome shotgun (WGS) entry which is preliminary data.</text>
</comment>
<dbReference type="eggNOG" id="COG3744">
    <property type="taxonomic scope" value="Bacteria"/>
</dbReference>
<protein>
    <submittedName>
        <fullName evidence="2">Pilus retraction motor protein</fullName>
    </submittedName>
</protein>
<evidence type="ECO:0000259" key="1">
    <source>
        <dbReference type="Pfam" id="PF01850"/>
    </source>
</evidence>
<dbReference type="PANTHER" id="PTHR36173:SF2">
    <property type="entry name" value="RIBONUCLEASE VAPC16"/>
    <property type="match status" value="1"/>
</dbReference>
<dbReference type="STRING" id="1177179.A11A3_03779"/>
<dbReference type="EMBL" id="AMRJ01000003">
    <property type="protein sequence ID" value="EKF75446.1"/>
    <property type="molecule type" value="Genomic_DNA"/>
</dbReference>
<dbReference type="Pfam" id="PF01850">
    <property type="entry name" value="PIN"/>
    <property type="match status" value="1"/>
</dbReference>
<dbReference type="InterPro" id="IPR002716">
    <property type="entry name" value="PIN_dom"/>
</dbReference>
<dbReference type="OrthoDB" id="9798990at2"/>
<evidence type="ECO:0000313" key="3">
    <source>
        <dbReference type="Proteomes" id="UP000010164"/>
    </source>
</evidence>
<dbReference type="PATRIC" id="fig|1177179.3.peg.754"/>
<accession>L0WEL1</accession>
<evidence type="ECO:0000313" key="2">
    <source>
        <dbReference type="EMBL" id="EKF75446.1"/>
    </source>
</evidence>
<dbReference type="RefSeq" id="WP_008927942.1">
    <property type="nucleotide sequence ID" value="NZ_AMRJ01000003.1"/>
</dbReference>
<sequence length="129" mass="14561">MNLLLDTHILLWAAGMPERLSEEARSLIANADNRVFFSAASIWEITIKNGLDRADFRVDPHLFRRGLLENGYEELPIISSHTLGVSHLPPIHRDPFDRILVAQAEYEGFLLLTGDEMVAKYPGPIKKVP</sequence>
<name>L0WEL1_9GAMM</name>
<proteinExistence type="predicted"/>
<dbReference type="InterPro" id="IPR029060">
    <property type="entry name" value="PIN-like_dom_sf"/>
</dbReference>
<dbReference type="Proteomes" id="UP000010164">
    <property type="component" value="Unassembled WGS sequence"/>
</dbReference>
<dbReference type="InterPro" id="IPR041705">
    <property type="entry name" value="PIN_Sll0205"/>
</dbReference>
<dbReference type="AlphaFoldDB" id="L0WEL1"/>